<name>A0ABS5JBK3_9BACT</name>
<reference evidence="2 3" key="1">
    <citation type="submission" date="2021-04" db="EMBL/GenBank/DDBJ databases">
        <title>Chitinophaga sp. nov., isolated from the rhizosphere soil.</title>
        <authorList>
            <person name="He S."/>
        </authorList>
    </citation>
    <scope>NUCLEOTIDE SEQUENCE [LARGE SCALE GENOMIC DNA]</scope>
    <source>
        <strain evidence="2 3">2R12</strain>
    </source>
</reference>
<sequence>MQYKTIVVPKDQEAKRALDYDKATSEQLIELVLDETEFKKLWGTGFFELINNIAEVNIDNYEDEAVEEKEKLEKVLASEIFTITIIDKVKQIKSLFEEALKRKTGVYFFF</sequence>
<dbReference type="RefSeq" id="WP_211977651.1">
    <property type="nucleotide sequence ID" value="NZ_CBFHAM010000144.1"/>
</dbReference>
<dbReference type="EMBL" id="JAGTXB010000039">
    <property type="protein sequence ID" value="MBS0032458.1"/>
    <property type="molecule type" value="Genomic_DNA"/>
</dbReference>
<protein>
    <submittedName>
        <fullName evidence="2">Uncharacterized protein</fullName>
    </submittedName>
</protein>
<evidence type="ECO:0000313" key="2">
    <source>
        <dbReference type="EMBL" id="MBS0032458.1"/>
    </source>
</evidence>
<dbReference type="InterPro" id="IPR038223">
    <property type="entry name" value="DMP12_sf"/>
</dbReference>
<keyword evidence="3" id="KW-1185">Reference proteome</keyword>
<proteinExistence type="predicted"/>
<accession>A0ABS5JBK3</accession>
<evidence type="ECO:0000256" key="1">
    <source>
        <dbReference type="SAM" id="Coils"/>
    </source>
</evidence>
<dbReference type="Proteomes" id="UP000676386">
    <property type="component" value="Unassembled WGS sequence"/>
</dbReference>
<gene>
    <name evidence="2" type="ORF">KE626_34320</name>
</gene>
<comment type="caution">
    <text evidence="2">The sequence shown here is derived from an EMBL/GenBank/DDBJ whole genome shotgun (WGS) entry which is preliminary data.</text>
</comment>
<dbReference type="Gene3D" id="3.40.1760.20">
    <property type="match status" value="1"/>
</dbReference>
<keyword evidence="1" id="KW-0175">Coiled coil</keyword>
<organism evidence="2 3">
    <name type="scientific">Chitinophaga hostae</name>
    <dbReference type="NCBI Taxonomy" id="2831022"/>
    <lineage>
        <taxon>Bacteria</taxon>
        <taxon>Pseudomonadati</taxon>
        <taxon>Bacteroidota</taxon>
        <taxon>Chitinophagia</taxon>
        <taxon>Chitinophagales</taxon>
        <taxon>Chitinophagaceae</taxon>
        <taxon>Chitinophaga</taxon>
    </lineage>
</organism>
<evidence type="ECO:0000313" key="3">
    <source>
        <dbReference type="Proteomes" id="UP000676386"/>
    </source>
</evidence>
<feature type="coiled-coil region" evidence="1">
    <location>
        <begin position="51"/>
        <end position="78"/>
    </location>
</feature>